<comment type="similarity">
    <text evidence="1 7">Belongs to the pseudouridine synthase RsuA family.</text>
</comment>
<dbReference type="InterPro" id="IPR000748">
    <property type="entry name" value="PsdUridine_synth_RsuA/RluB/E/F"/>
</dbReference>
<reference evidence="9 10" key="1">
    <citation type="submission" date="2012-09" db="EMBL/GenBank/DDBJ databases">
        <title>Genome Sequence of alkane-degrading Bacterium Alcanivorax venustensis ISO4.</title>
        <authorList>
            <person name="Lai Q."/>
            <person name="Shao Z."/>
        </authorList>
    </citation>
    <scope>NUCLEOTIDE SEQUENCE [LARGE SCALE GENOMIC DNA]</scope>
    <source>
        <strain evidence="9 10">ISO4</strain>
    </source>
</reference>
<dbReference type="InterPro" id="IPR036986">
    <property type="entry name" value="S4_RNA-bd_sf"/>
</dbReference>
<organism evidence="9 10">
    <name type="scientific">Alloalcanivorax venustensis ISO4</name>
    <dbReference type="NCBI Taxonomy" id="1177184"/>
    <lineage>
        <taxon>Bacteria</taxon>
        <taxon>Pseudomonadati</taxon>
        <taxon>Pseudomonadota</taxon>
        <taxon>Gammaproteobacteria</taxon>
        <taxon>Oceanospirillales</taxon>
        <taxon>Alcanivoracaceae</taxon>
        <taxon>Alloalcanivorax</taxon>
    </lineage>
</organism>
<evidence type="ECO:0000313" key="10">
    <source>
        <dbReference type="Proteomes" id="UP000644441"/>
    </source>
</evidence>
<evidence type="ECO:0000256" key="7">
    <source>
        <dbReference type="RuleBase" id="RU003887"/>
    </source>
</evidence>
<evidence type="ECO:0000256" key="5">
    <source>
        <dbReference type="ARBA" id="ARBA00037590"/>
    </source>
</evidence>
<name>A0ABS0ACD2_9GAMM</name>
<dbReference type="PROSITE" id="PS01149">
    <property type="entry name" value="PSI_RSU"/>
    <property type="match status" value="1"/>
</dbReference>
<evidence type="ECO:0000256" key="3">
    <source>
        <dbReference type="ARBA" id="ARBA00023235"/>
    </source>
</evidence>
<dbReference type="SUPFAM" id="SSF55120">
    <property type="entry name" value="Pseudouridine synthase"/>
    <property type="match status" value="1"/>
</dbReference>
<keyword evidence="3 7" id="KW-0413">Isomerase</keyword>
<dbReference type="InterPro" id="IPR042092">
    <property type="entry name" value="PsdUridine_s_RsuA/RluB/E/F_cat"/>
</dbReference>
<dbReference type="CDD" id="cd02553">
    <property type="entry name" value="PseudoU_synth_RsuA"/>
    <property type="match status" value="1"/>
</dbReference>
<evidence type="ECO:0000259" key="8">
    <source>
        <dbReference type="Pfam" id="PF00849"/>
    </source>
</evidence>
<dbReference type="Proteomes" id="UP000644441">
    <property type="component" value="Unassembled WGS sequence"/>
</dbReference>
<proteinExistence type="inferred from homology"/>
<dbReference type="InterPro" id="IPR006145">
    <property type="entry name" value="PsdUridine_synth_RsuA/RluA"/>
</dbReference>
<dbReference type="SUPFAM" id="SSF55174">
    <property type="entry name" value="Alpha-L RNA-binding motif"/>
    <property type="match status" value="1"/>
</dbReference>
<feature type="domain" description="Pseudouridine synthase RsuA/RluA-like" evidence="8">
    <location>
        <begin position="74"/>
        <end position="203"/>
    </location>
</feature>
<dbReference type="InterPro" id="IPR050343">
    <property type="entry name" value="RsuA_PseudoU_synthase"/>
</dbReference>
<dbReference type="CDD" id="cd00165">
    <property type="entry name" value="S4"/>
    <property type="match status" value="1"/>
</dbReference>
<gene>
    <name evidence="9" type="ORF">ISO4_00181</name>
</gene>
<comment type="catalytic activity">
    <reaction evidence="4">
        <text>uridine(516) in 16S rRNA = pseudouridine(516) in 16S rRNA</text>
        <dbReference type="Rhea" id="RHEA:38867"/>
        <dbReference type="Rhea" id="RHEA-COMP:10089"/>
        <dbReference type="Rhea" id="RHEA-COMP:10090"/>
        <dbReference type="ChEBI" id="CHEBI:65314"/>
        <dbReference type="ChEBI" id="CHEBI:65315"/>
        <dbReference type="EC" id="5.4.99.19"/>
    </reaction>
</comment>
<dbReference type="Gene3D" id="3.30.70.580">
    <property type="entry name" value="Pseudouridine synthase I, catalytic domain, N-terminal subdomain"/>
    <property type="match status" value="1"/>
</dbReference>
<comment type="function">
    <text evidence="5">Responsible for synthesis of pseudouridine from uracil-516 in 16S ribosomal RNA.</text>
</comment>
<evidence type="ECO:0000256" key="2">
    <source>
        <dbReference type="ARBA" id="ARBA00022884"/>
    </source>
</evidence>
<dbReference type="Gene3D" id="3.10.290.10">
    <property type="entry name" value="RNA-binding S4 domain"/>
    <property type="match status" value="1"/>
</dbReference>
<dbReference type="NCBIfam" id="TIGR00093">
    <property type="entry name" value="pseudouridine synthase"/>
    <property type="match status" value="1"/>
</dbReference>
<evidence type="ECO:0000256" key="6">
    <source>
        <dbReference type="PROSITE-ProRule" id="PRU00182"/>
    </source>
</evidence>
<comment type="caution">
    <text evidence="9">The sequence shown here is derived from an EMBL/GenBank/DDBJ whole genome shotgun (WGS) entry which is preliminary data.</text>
</comment>
<evidence type="ECO:0000256" key="4">
    <source>
        <dbReference type="ARBA" id="ARBA00036749"/>
    </source>
</evidence>
<dbReference type="EC" id="5.4.99.-" evidence="7"/>
<dbReference type="RefSeq" id="WP_194854829.1">
    <property type="nucleotide sequence ID" value="NZ_ARXR01000001.1"/>
</dbReference>
<evidence type="ECO:0000256" key="1">
    <source>
        <dbReference type="ARBA" id="ARBA00008348"/>
    </source>
</evidence>
<protein>
    <recommendedName>
        <fullName evidence="7">Pseudouridine synthase</fullName>
        <ecNumber evidence="7">5.4.99.-</ecNumber>
    </recommendedName>
</protein>
<keyword evidence="2 6" id="KW-0694">RNA-binding</keyword>
<dbReference type="PROSITE" id="PS50889">
    <property type="entry name" value="S4"/>
    <property type="match status" value="1"/>
</dbReference>
<keyword evidence="10" id="KW-1185">Reference proteome</keyword>
<dbReference type="Gene3D" id="3.30.70.1560">
    <property type="entry name" value="Alpha-L RNA-binding motif"/>
    <property type="match status" value="1"/>
</dbReference>
<dbReference type="EMBL" id="ARXR01000001">
    <property type="protein sequence ID" value="MBF5051579.1"/>
    <property type="molecule type" value="Genomic_DNA"/>
</dbReference>
<dbReference type="Pfam" id="PF00849">
    <property type="entry name" value="PseudoU_synth_2"/>
    <property type="match status" value="1"/>
</dbReference>
<sequence length="239" mass="25776">MADSPTGPARLDFFVAHAAGLSRKQAKALIRGGAVTVTGEDGAPRTGLKANSSVAPGECVRLDGAVLTLPGERYLMLHKPAGRVCALEDALPTVIDLIPAEQRRGLRIVGRLDRDTTGLLLLTTDGQWAHRLMSPRHHCAKRYRVTTAEPLDDAQLTRLRDGVVLHDDPAPTRPAEARALSDTELLLTISEGRYHQVKRMLAAVGTRVVALHREAVGHIELDPDLPAGAWRPLTDAEIG</sequence>
<accession>A0ABS0ACD2</accession>
<dbReference type="InterPro" id="IPR020094">
    <property type="entry name" value="TruA/RsuA/RluB/E/F_N"/>
</dbReference>
<dbReference type="InterPro" id="IPR018496">
    <property type="entry name" value="PsdUridine_synth_RsuA/RluB_CS"/>
</dbReference>
<dbReference type="PANTHER" id="PTHR47683">
    <property type="entry name" value="PSEUDOURIDINE SYNTHASE FAMILY PROTEIN-RELATED"/>
    <property type="match status" value="1"/>
</dbReference>
<dbReference type="PANTHER" id="PTHR47683:SF4">
    <property type="entry name" value="PSEUDOURIDINE SYNTHASE"/>
    <property type="match status" value="1"/>
</dbReference>
<evidence type="ECO:0000313" key="9">
    <source>
        <dbReference type="EMBL" id="MBF5051579.1"/>
    </source>
</evidence>
<dbReference type="InterPro" id="IPR020103">
    <property type="entry name" value="PsdUridine_synth_cat_dom_sf"/>
</dbReference>